<evidence type="ECO:0000256" key="3">
    <source>
        <dbReference type="ARBA" id="ARBA00022449"/>
    </source>
</evidence>
<evidence type="ECO:0000256" key="8">
    <source>
        <dbReference type="ARBA" id="ARBA00023136"/>
    </source>
</evidence>
<dbReference type="PANTHER" id="PTHR32507:SF0">
    <property type="entry name" value="NA(+)_H(+) ANTIPORTER 2-RELATED"/>
    <property type="match status" value="1"/>
</dbReference>
<name>A0ABP9CUS7_9ACTN</name>
<evidence type="ECO:0000256" key="9">
    <source>
        <dbReference type="SAM" id="Phobius"/>
    </source>
</evidence>
<evidence type="ECO:0000259" key="11">
    <source>
        <dbReference type="Pfam" id="PF02254"/>
    </source>
</evidence>
<feature type="transmembrane region" description="Helical" evidence="9">
    <location>
        <begin position="304"/>
        <end position="320"/>
    </location>
</feature>
<feature type="transmembrane region" description="Helical" evidence="9">
    <location>
        <begin position="250"/>
        <end position="269"/>
    </location>
</feature>
<accession>A0ABP9CUS7</accession>
<evidence type="ECO:0000256" key="2">
    <source>
        <dbReference type="ARBA" id="ARBA00022448"/>
    </source>
</evidence>
<dbReference type="EMBL" id="BAABKQ010000001">
    <property type="protein sequence ID" value="GAA4818167.1"/>
    <property type="molecule type" value="Genomic_DNA"/>
</dbReference>
<dbReference type="InterPro" id="IPR038770">
    <property type="entry name" value="Na+/solute_symporter_sf"/>
</dbReference>
<dbReference type="Proteomes" id="UP001500839">
    <property type="component" value="Unassembled WGS sequence"/>
</dbReference>
<evidence type="ECO:0000313" key="12">
    <source>
        <dbReference type="EMBL" id="GAA4818167.1"/>
    </source>
</evidence>
<organism evidence="12 13">
    <name type="scientific">Tomitella cavernea</name>
    <dbReference type="NCBI Taxonomy" id="1387982"/>
    <lineage>
        <taxon>Bacteria</taxon>
        <taxon>Bacillati</taxon>
        <taxon>Actinomycetota</taxon>
        <taxon>Actinomycetes</taxon>
        <taxon>Mycobacteriales</taxon>
        <taxon>Tomitella</taxon>
    </lineage>
</organism>
<evidence type="ECO:0000256" key="7">
    <source>
        <dbReference type="ARBA" id="ARBA00023065"/>
    </source>
</evidence>
<keyword evidence="7" id="KW-0406">Ion transport</keyword>
<keyword evidence="13" id="KW-1185">Reference proteome</keyword>
<feature type="transmembrane region" description="Helical" evidence="9">
    <location>
        <begin position="149"/>
        <end position="169"/>
    </location>
</feature>
<feature type="transmembrane region" description="Helical" evidence="9">
    <location>
        <begin position="181"/>
        <end position="204"/>
    </location>
</feature>
<dbReference type="PANTHER" id="PTHR32507">
    <property type="entry name" value="NA(+)/H(+) ANTIPORTER 1"/>
    <property type="match status" value="1"/>
</dbReference>
<feature type="transmembrane region" description="Helical" evidence="9">
    <location>
        <begin position="65"/>
        <end position="81"/>
    </location>
</feature>
<comment type="subcellular location">
    <subcellularLocation>
        <location evidence="1">Cell membrane</location>
        <topology evidence="1">Multi-pass membrane protein</topology>
    </subcellularLocation>
</comment>
<keyword evidence="3" id="KW-0050">Antiport</keyword>
<evidence type="ECO:0000313" key="13">
    <source>
        <dbReference type="Proteomes" id="UP001500839"/>
    </source>
</evidence>
<gene>
    <name evidence="12" type="ORF">GCM10023353_26470</name>
</gene>
<dbReference type="InterPro" id="IPR006153">
    <property type="entry name" value="Cation/H_exchanger_TM"/>
</dbReference>
<dbReference type="Gene3D" id="3.40.50.720">
    <property type="entry name" value="NAD(P)-binding Rossmann-like Domain"/>
    <property type="match status" value="1"/>
</dbReference>
<keyword evidence="8 9" id="KW-0472">Membrane</keyword>
<dbReference type="Pfam" id="PF02254">
    <property type="entry name" value="TrkA_N"/>
    <property type="match status" value="1"/>
</dbReference>
<sequence length="674" mass="71189">MICPAEPAPGLRIGAARGNLLGMSDFVASITDSLAGIGPAGYITLIVAVSVVCQWFAWRIRMPSILLMLLVGFGLGQIVSAEEVLGRDLLFDGISLTVGIILFEGSMSLRLKHVQDLGRPVWRLCSVTVLVAWALITLTAWLIGFDIKVALLVGAILVVTGPTVIAPILRSLRPTRRVSSLLRWEGIVVDPIGAVLALLVFQGIVSGEGGQAASAVLIALGKTLLIAFGIALLMGVAIEFVMRRRAVPDFLHGVFFLAAAITALVASNALQPESGLLTVTILGIYLGNRPELHLEHVAEFKEHLQILFVGALFIVLAGRISPQQIIDVAPKALIFIAALVLVVRPVSIALGLLRTKVTRNERILLACMAPRGVVAAAVTSIFALGLTQSADALSAKADAASGDDRQALVAQAADLQRIAGQAAEMVPLVFVLIVCTVAIYGLSVGRLAERLGLASANPQGVVFVGVNRWVVDAAKLLQDSGIPVLVVARNYVTLSGARMAGLPTITANILSEYAVKDMDLSGIGYFIACTPEDETNATAAREFSHIFGRANTFQLHRGAKSTGTGSTRRDTAGHLSARYAFVPPLSRAELDRRMMAGMTVKKTALSSKYTLADFRRQYGDDAVILFVQRGGVTSVAHESTKLPSAEGTLIAMVPVTEDAGAARQPTAQAPATDA</sequence>
<feature type="transmembrane region" description="Helical" evidence="9">
    <location>
        <begin position="216"/>
        <end position="238"/>
    </location>
</feature>
<keyword evidence="6 9" id="KW-1133">Transmembrane helix</keyword>
<protein>
    <submittedName>
        <fullName evidence="12">Sodium:proton antiporter</fullName>
    </submittedName>
</protein>
<feature type="transmembrane region" description="Helical" evidence="9">
    <location>
        <begin position="93"/>
        <end position="109"/>
    </location>
</feature>
<reference evidence="13" key="1">
    <citation type="journal article" date="2019" name="Int. J. Syst. Evol. Microbiol.">
        <title>The Global Catalogue of Microorganisms (GCM) 10K type strain sequencing project: providing services to taxonomists for standard genome sequencing and annotation.</title>
        <authorList>
            <consortium name="The Broad Institute Genomics Platform"/>
            <consortium name="The Broad Institute Genome Sequencing Center for Infectious Disease"/>
            <person name="Wu L."/>
            <person name="Ma J."/>
        </authorList>
    </citation>
    <scope>NUCLEOTIDE SEQUENCE [LARGE SCALE GENOMIC DNA]</scope>
    <source>
        <strain evidence="13">JCM 18542</strain>
    </source>
</reference>
<proteinExistence type="predicted"/>
<evidence type="ECO:0000256" key="6">
    <source>
        <dbReference type="ARBA" id="ARBA00022989"/>
    </source>
</evidence>
<evidence type="ECO:0000259" key="10">
    <source>
        <dbReference type="Pfam" id="PF00999"/>
    </source>
</evidence>
<dbReference type="Pfam" id="PF00999">
    <property type="entry name" value="Na_H_Exchanger"/>
    <property type="match status" value="1"/>
</dbReference>
<dbReference type="SUPFAM" id="SSF51735">
    <property type="entry name" value="NAD(P)-binding Rossmann-fold domains"/>
    <property type="match status" value="1"/>
</dbReference>
<evidence type="ECO:0000256" key="4">
    <source>
        <dbReference type="ARBA" id="ARBA00022475"/>
    </source>
</evidence>
<dbReference type="Gene3D" id="1.20.1530.20">
    <property type="match status" value="1"/>
</dbReference>
<keyword evidence="4" id="KW-1003">Cell membrane</keyword>
<feature type="transmembrane region" description="Helical" evidence="9">
    <location>
        <begin position="365"/>
        <end position="386"/>
    </location>
</feature>
<keyword evidence="2" id="KW-0813">Transport</keyword>
<comment type="caution">
    <text evidence="12">The sequence shown here is derived from an EMBL/GenBank/DDBJ whole genome shotgun (WGS) entry which is preliminary data.</text>
</comment>
<evidence type="ECO:0000256" key="5">
    <source>
        <dbReference type="ARBA" id="ARBA00022692"/>
    </source>
</evidence>
<feature type="transmembrane region" description="Helical" evidence="9">
    <location>
        <begin position="40"/>
        <end position="58"/>
    </location>
</feature>
<feature type="transmembrane region" description="Helical" evidence="9">
    <location>
        <begin position="332"/>
        <end position="353"/>
    </location>
</feature>
<keyword evidence="5 9" id="KW-0812">Transmembrane</keyword>
<dbReference type="InterPro" id="IPR036291">
    <property type="entry name" value="NAD(P)-bd_dom_sf"/>
</dbReference>
<feature type="domain" description="RCK N-terminal" evidence="11">
    <location>
        <begin position="462"/>
        <end position="546"/>
    </location>
</feature>
<dbReference type="InterPro" id="IPR003148">
    <property type="entry name" value="RCK_N"/>
</dbReference>
<feature type="domain" description="Cation/H+ exchanger transmembrane" evidence="10">
    <location>
        <begin position="48"/>
        <end position="448"/>
    </location>
</feature>
<evidence type="ECO:0000256" key="1">
    <source>
        <dbReference type="ARBA" id="ARBA00004651"/>
    </source>
</evidence>
<feature type="transmembrane region" description="Helical" evidence="9">
    <location>
        <begin position="121"/>
        <end position="143"/>
    </location>
</feature>
<feature type="transmembrane region" description="Helical" evidence="9">
    <location>
        <begin position="425"/>
        <end position="443"/>
    </location>
</feature>